<feature type="transmembrane region" description="Helical" evidence="9">
    <location>
        <begin position="475"/>
        <end position="492"/>
    </location>
</feature>
<keyword evidence="5 9" id="KW-1133">Transmembrane helix</keyword>
<evidence type="ECO:0000259" key="10">
    <source>
        <dbReference type="PROSITE" id="PS50156"/>
    </source>
</evidence>
<dbReference type="InterPro" id="IPR048634">
    <property type="entry name" value="SecD_SecF_C"/>
</dbReference>
<dbReference type="Gene3D" id="1.20.1640.10">
    <property type="entry name" value="Multidrug efflux transporter AcrB transmembrane domain"/>
    <property type="match status" value="2"/>
</dbReference>
<evidence type="ECO:0000256" key="9">
    <source>
        <dbReference type="SAM" id="Phobius"/>
    </source>
</evidence>
<feature type="transmembrane region" description="Helical" evidence="9">
    <location>
        <begin position="78"/>
        <end position="99"/>
    </location>
</feature>
<dbReference type="PANTHER" id="PTHR10796">
    <property type="entry name" value="PATCHED-RELATED"/>
    <property type="match status" value="1"/>
</dbReference>
<evidence type="ECO:0000256" key="3">
    <source>
        <dbReference type="ARBA" id="ARBA00022475"/>
    </source>
</evidence>
<evidence type="ECO:0000256" key="2">
    <source>
        <dbReference type="ARBA" id="ARBA00005585"/>
    </source>
</evidence>
<dbReference type="GO" id="GO:0030659">
    <property type="term" value="C:cytoplasmic vesicle membrane"/>
    <property type="evidence" value="ECO:0007669"/>
    <property type="project" value="TreeGrafter"/>
</dbReference>
<feature type="domain" description="SSD" evidence="10">
    <location>
        <begin position="340"/>
        <end position="503"/>
    </location>
</feature>
<dbReference type="Pfam" id="PF02355">
    <property type="entry name" value="SecD_SecF_C"/>
    <property type="match status" value="1"/>
</dbReference>
<dbReference type="InterPro" id="IPR051697">
    <property type="entry name" value="Patched_domain-protein"/>
</dbReference>
<dbReference type="Pfam" id="PF02460">
    <property type="entry name" value="Patched"/>
    <property type="match status" value="1"/>
</dbReference>
<organism evidence="11 12">
    <name type="scientific">Ditylenchus destructor</name>
    <dbReference type="NCBI Taxonomy" id="166010"/>
    <lineage>
        <taxon>Eukaryota</taxon>
        <taxon>Metazoa</taxon>
        <taxon>Ecdysozoa</taxon>
        <taxon>Nematoda</taxon>
        <taxon>Chromadorea</taxon>
        <taxon>Rhabditida</taxon>
        <taxon>Tylenchina</taxon>
        <taxon>Tylenchomorpha</taxon>
        <taxon>Sphaerularioidea</taxon>
        <taxon>Anguinidae</taxon>
        <taxon>Anguininae</taxon>
        <taxon>Ditylenchus</taxon>
    </lineage>
</organism>
<proteinExistence type="inferred from homology"/>
<feature type="transmembrane region" description="Helical" evidence="9">
    <location>
        <begin position="369"/>
        <end position="390"/>
    </location>
</feature>
<dbReference type="FunFam" id="1.20.1640.10:FF:000013">
    <property type="entry name" value="PaTched Related family"/>
    <property type="match status" value="1"/>
</dbReference>
<dbReference type="SUPFAM" id="SSF82866">
    <property type="entry name" value="Multidrug efflux transporter AcrB transmembrane domain"/>
    <property type="match status" value="2"/>
</dbReference>
<keyword evidence="7" id="KW-0325">Glycoprotein</keyword>
<dbReference type="PROSITE" id="PS50156">
    <property type="entry name" value="SSD"/>
    <property type="match status" value="1"/>
</dbReference>
<gene>
    <name evidence="11" type="ORF">DdX_00839</name>
</gene>
<accession>A0AAD4NHS7</accession>
<dbReference type="AlphaFoldDB" id="A0AAD4NHS7"/>
<dbReference type="PANTHER" id="PTHR10796:SF88">
    <property type="entry name" value="SSD DOMAIN-CONTAINING PROTEIN"/>
    <property type="match status" value="1"/>
</dbReference>
<reference evidence="11" key="1">
    <citation type="submission" date="2022-01" db="EMBL/GenBank/DDBJ databases">
        <title>Genome Sequence Resource for Two Populations of Ditylenchus destructor, the Migratory Endoparasitic Phytonematode.</title>
        <authorList>
            <person name="Zhang H."/>
            <person name="Lin R."/>
            <person name="Xie B."/>
        </authorList>
    </citation>
    <scope>NUCLEOTIDE SEQUENCE</scope>
    <source>
        <strain evidence="11">BazhouSP</strain>
    </source>
</reference>
<feature type="transmembrane region" description="Helical" evidence="9">
    <location>
        <begin position="867"/>
        <end position="892"/>
    </location>
</feature>
<evidence type="ECO:0000256" key="5">
    <source>
        <dbReference type="ARBA" id="ARBA00022989"/>
    </source>
</evidence>
<dbReference type="InterPro" id="IPR000731">
    <property type="entry name" value="SSD"/>
</dbReference>
<comment type="similarity">
    <text evidence="2">Belongs to the patched family.</text>
</comment>
<evidence type="ECO:0000256" key="7">
    <source>
        <dbReference type="ARBA" id="ARBA00023180"/>
    </source>
</evidence>
<keyword evidence="12" id="KW-1185">Reference proteome</keyword>
<evidence type="ECO:0000256" key="6">
    <source>
        <dbReference type="ARBA" id="ARBA00023136"/>
    </source>
</evidence>
<feature type="region of interest" description="Disordered" evidence="8">
    <location>
        <begin position="12"/>
        <end position="31"/>
    </location>
</feature>
<feature type="compositionally biased region" description="Polar residues" evidence="8">
    <location>
        <begin position="20"/>
        <end position="29"/>
    </location>
</feature>
<dbReference type="InterPro" id="IPR003392">
    <property type="entry name" value="PTHD_SSD"/>
</dbReference>
<feature type="transmembrane region" description="Helical" evidence="9">
    <location>
        <begin position="798"/>
        <end position="820"/>
    </location>
</feature>
<dbReference type="EMBL" id="JAKKPZ010000001">
    <property type="protein sequence ID" value="KAI1728642.1"/>
    <property type="molecule type" value="Genomic_DNA"/>
</dbReference>
<evidence type="ECO:0000313" key="11">
    <source>
        <dbReference type="EMBL" id="KAI1728642.1"/>
    </source>
</evidence>
<keyword evidence="3" id="KW-1003">Cell membrane</keyword>
<feature type="transmembrane region" description="Helical" evidence="9">
    <location>
        <begin position="774"/>
        <end position="793"/>
    </location>
</feature>
<feature type="transmembrane region" description="Helical" evidence="9">
    <location>
        <begin position="904"/>
        <end position="927"/>
    </location>
</feature>
<feature type="transmembrane region" description="Helical" evidence="9">
    <location>
        <begin position="552"/>
        <end position="577"/>
    </location>
</feature>
<dbReference type="GO" id="GO:0006897">
    <property type="term" value="P:endocytosis"/>
    <property type="evidence" value="ECO:0007669"/>
    <property type="project" value="TreeGrafter"/>
</dbReference>
<feature type="transmembrane region" description="Helical" evidence="9">
    <location>
        <begin position="826"/>
        <end position="847"/>
    </location>
</feature>
<comment type="caution">
    <text evidence="11">The sequence shown here is derived from an EMBL/GenBank/DDBJ whole genome shotgun (WGS) entry which is preliminary data.</text>
</comment>
<keyword evidence="6 9" id="KW-0472">Membrane</keyword>
<comment type="subcellular location">
    <subcellularLocation>
        <location evidence="1">Cell membrane</location>
        <topology evidence="1">Multi-pass membrane protein</topology>
    </subcellularLocation>
</comment>
<evidence type="ECO:0000256" key="8">
    <source>
        <dbReference type="SAM" id="MobiDB-lite"/>
    </source>
</evidence>
<evidence type="ECO:0000256" key="4">
    <source>
        <dbReference type="ARBA" id="ARBA00022692"/>
    </source>
</evidence>
<keyword evidence="4 9" id="KW-0812">Transmembrane</keyword>
<sequence>MKKIFRESNIHPNSVYPAKDTNTGPSTATPYDEQRTVWAPHAAPGIEVDNSGEKVSVASTVGSQTRLIRAVHCVYRRWAYFIVDHAWTVIFICSLISLICTIKVALTPNENDITGYTPYGARSRDELAIRDQFFGNGHSGPSFGAFLLVMPRKPGANLLDVDLMDEIVQVDDIVRNNITMLNHVTNLKESFAQFCRDFCDINQPVRSFNSALQYQTERVRNGEELHDRIELNYPVTTIYGRRLNIQPNFYDITFDNSSSHVLSRKTSNMGRVGMVALIYKAERVGGWSDEEIQAYEMSISNYFEKVYKNDKLRVMSISNTYVTMEVVRAGMSMIPFLAVGFIIMAVCSSCTVLLSAAYMQQISIHKISLALMACVCPFMACGTALGLLFFGGVRFGSILCVTPFLVLAIGVDDAYLMIHAWQRISRQMRRNPVKEDCVAHRLSLVLIDTGPAILISALTNITADAVGSFTGSPEITLLCIGNMASIFVDFLYQVTFYSSVMAITVGHQNEDIAVKKNEDSIGTKALKGLRSPAFHDSVQSTLKQFVASYVKFITNTCVAVGIFLLWLLFIAVSLIGISKFEVNLTSQKLFTRDSPLLEIDHMREQQIVPFYTMATVFVNKPGDLANPERLRRLDSLVHELENLPESWGPLSTNYFMRDFIAYGKENKEEGEIVELEESLNANITDNIRTFLDWPEYQFWRGFVRIHQEKNQTILDSFFFTTAFHGEKLRRWPERSHLLDKWRLIVDSYAEFNTSVYHDEGVFLDLIENMPTDTWQSALATLGCMAAICFIFMYNTFTVLVASSIIASILTGMLGMLSWQGVSMDPIMIAALIISIGFSVDIPAHVAYHYHSAGYENSSLSVRERLKITLASVGFPAIQASLSTSLCVLSLLFVKLYMAQIFVQIMILCLVMCVIHSLILLPALFSLIERIKRIFV</sequence>
<name>A0AAD4NHS7_9BILA</name>
<dbReference type="Proteomes" id="UP001201812">
    <property type="component" value="Unassembled WGS sequence"/>
</dbReference>
<feature type="transmembrane region" description="Helical" evidence="9">
    <location>
        <begin position="333"/>
        <end position="357"/>
    </location>
</feature>
<feature type="transmembrane region" description="Helical" evidence="9">
    <location>
        <begin position="442"/>
        <end position="463"/>
    </location>
</feature>
<protein>
    <submittedName>
        <fullName evidence="11">Patched family domain-containing protein</fullName>
    </submittedName>
</protein>
<evidence type="ECO:0000256" key="1">
    <source>
        <dbReference type="ARBA" id="ARBA00004651"/>
    </source>
</evidence>
<feature type="transmembrane region" description="Helical" evidence="9">
    <location>
        <begin position="396"/>
        <end position="421"/>
    </location>
</feature>
<dbReference type="GO" id="GO:0005886">
    <property type="term" value="C:plasma membrane"/>
    <property type="evidence" value="ECO:0007669"/>
    <property type="project" value="UniProtKB-SubCell"/>
</dbReference>
<evidence type="ECO:0000313" key="12">
    <source>
        <dbReference type="Proteomes" id="UP001201812"/>
    </source>
</evidence>
<dbReference type="GO" id="GO:0018996">
    <property type="term" value="P:molting cycle, collagen and cuticulin-based cuticle"/>
    <property type="evidence" value="ECO:0007669"/>
    <property type="project" value="TreeGrafter"/>
</dbReference>